<dbReference type="InterPro" id="IPR020568">
    <property type="entry name" value="Ribosomal_Su5_D2-typ_SF"/>
</dbReference>
<dbReference type="PANTHER" id="PTHR32039:SF7">
    <property type="entry name" value="COMPETENCE PROTEIN COMM"/>
    <property type="match status" value="1"/>
</dbReference>
<comment type="similarity">
    <text evidence="1">Belongs to the Mg-chelatase subunits D/I family. ComM subfamily.</text>
</comment>
<evidence type="ECO:0000259" key="4">
    <source>
        <dbReference type="SMART" id="SM00382"/>
    </source>
</evidence>
<dbReference type="InterPro" id="IPR027417">
    <property type="entry name" value="P-loop_NTPase"/>
</dbReference>
<evidence type="ECO:0000256" key="3">
    <source>
        <dbReference type="ARBA" id="ARBA00022840"/>
    </source>
</evidence>
<dbReference type="AlphaFoldDB" id="A0A0F4QKP6"/>
<dbReference type="GO" id="GO:0003677">
    <property type="term" value="F:DNA binding"/>
    <property type="evidence" value="ECO:0007669"/>
    <property type="project" value="InterPro"/>
</dbReference>
<evidence type="ECO:0000313" key="6">
    <source>
        <dbReference type="Proteomes" id="UP000033452"/>
    </source>
</evidence>
<dbReference type="InterPro" id="IPR000523">
    <property type="entry name" value="Mg_chelatse_chII-like_cat_dom"/>
</dbReference>
<dbReference type="NCBIfam" id="NF007365">
    <property type="entry name" value="PRK09862.1"/>
    <property type="match status" value="1"/>
</dbReference>
<dbReference type="GO" id="GO:0005524">
    <property type="term" value="F:ATP binding"/>
    <property type="evidence" value="ECO:0007669"/>
    <property type="project" value="UniProtKB-KW"/>
</dbReference>
<dbReference type="PATRIC" id="fig|43658.5.peg.2605"/>
<name>A0A0F4QKP6_9GAMM</name>
<dbReference type="SMART" id="SM00382">
    <property type="entry name" value="AAA"/>
    <property type="match status" value="1"/>
</dbReference>
<proteinExistence type="inferred from homology"/>
<evidence type="ECO:0000256" key="1">
    <source>
        <dbReference type="ARBA" id="ARBA00006354"/>
    </source>
</evidence>
<dbReference type="Pfam" id="PF01078">
    <property type="entry name" value="Mg_chelatase"/>
    <property type="match status" value="1"/>
</dbReference>
<keyword evidence="6" id="KW-1185">Reference proteome</keyword>
<dbReference type="Pfam" id="PF13541">
    <property type="entry name" value="ChlI"/>
    <property type="match status" value="1"/>
</dbReference>
<gene>
    <name evidence="5" type="ORF">TW77_12315</name>
</gene>
<dbReference type="NCBIfam" id="TIGR00368">
    <property type="entry name" value="YifB family Mg chelatase-like AAA ATPase"/>
    <property type="match status" value="1"/>
</dbReference>
<dbReference type="InterPro" id="IPR045006">
    <property type="entry name" value="CHLI-like"/>
</dbReference>
<evidence type="ECO:0000256" key="2">
    <source>
        <dbReference type="ARBA" id="ARBA00022741"/>
    </source>
</evidence>
<keyword evidence="2" id="KW-0547">Nucleotide-binding</keyword>
<organism evidence="5 6">
    <name type="scientific">Pseudoalteromonas rubra</name>
    <dbReference type="NCBI Taxonomy" id="43658"/>
    <lineage>
        <taxon>Bacteria</taxon>
        <taxon>Pseudomonadati</taxon>
        <taxon>Pseudomonadota</taxon>
        <taxon>Gammaproteobacteria</taxon>
        <taxon>Alteromonadales</taxon>
        <taxon>Pseudoalteromonadaceae</taxon>
        <taxon>Pseudoalteromonas</taxon>
    </lineage>
</organism>
<dbReference type="Gene3D" id="3.40.50.300">
    <property type="entry name" value="P-loop containing nucleotide triphosphate hydrolases"/>
    <property type="match status" value="1"/>
</dbReference>
<dbReference type="RefSeq" id="WP_046005287.1">
    <property type="nucleotide sequence ID" value="NZ_JXYA01000027.1"/>
</dbReference>
<dbReference type="Pfam" id="PF13335">
    <property type="entry name" value="Mg_chelatase_C"/>
    <property type="match status" value="1"/>
</dbReference>
<dbReference type="Gene3D" id="3.30.230.10">
    <property type="match status" value="1"/>
</dbReference>
<reference evidence="5 6" key="1">
    <citation type="journal article" date="2015" name="BMC Genomics">
        <title>Genome mining reveals unlocked bioactive potential of marine Gram-negative bacteria.</title>
        <authorList>
            <person name="Machado H."/>
            <person name="Sonnenschein E.C."/>
            <person name="Melchiorsen J."/>
            <person name="Gram L."/>
        </authorList>
    </citation>
    <scope>NUCLEOTIDE SEQUENCE [LARGE SCALE GENOMIC DNA]</scope>
    <source>
        <strain evidence="5 6">S2471</strain>
    </source>
</reference>
<accession>A0A0F4QKP6</accession>
<dbReference type="EMBL" id="JXYA01000027">
    <property type="protein sequence ID" value="KJZ08201.1"/>
    <property type="molecule type" value="Genomic_DNA"/>
</dbReference>
<comment type="caution">
    <text evidence="5">The sequence shown here is derived from an EMBL/GenBank/DDBJ whole genome shotgun (WGS) entry which is preliminary data.</text>
</comment>
<evidence type="ECO:0000313" key="5">
    <source>
        <dbReference type="EMBL" id="KJZ08201.1"/>
    </source>
</evidence>
<dbReference type="InterPro" id="IPR003593">
    <property type="entry name" value="AAA+_ATPase"/>
</dbReference>
<dbReference type="InterPro" id="IPR004482">
    <property type="entry name" value="Mg_chelat-rel"/>
</dbReference>
<dbReference type="SUPFAM" id="SSF54211">
    <property type="entry name" value="Ribosomal protein S5 domain 2-like"/>
    <property type="match status" value="1"/>
</dbReference>
<dbReference type="SUPFAM" id="SSF52540">
    <property type="entry name" value="P-loop containing nucleoside triphosphate hydrolases"/>
    <property type="match status" value="1"/>
</dbReference>
<dbReference type="OrthoDB" id="9813147at2"/>
<dbReference type="PRINTS" id="PR01657">
    <property type="entry name" value="MCMFAMILY"/>
</dbReference>
<dbReference type="InterPro" id="IPR014721">
    <property type="entry name" value="Ribsml_uS5_D2-typ_fold_subgr"/>
</dbReference>
<dbReference type="InterPro" id="IPR001208">
    <property type="entry name" value="MCM_dom"/>
</dbReference>
<sequence>MSLARILTRAQVGIESPVVTVEVHLSNGLPSFNIVGLPETSVKESKERVRSALHNSRFVFPEQRITVNLAPADLPKQGGRYDLAIAVGILVASGQLNEQATQGCEFYGELALNGEIRGVTAIIPVVMAAKNEQHRCYIPEQNAGMAQLVEYQQCIAANTLHALWLDLSGQASLPLMDCVHAQPSDLSTHPLLDMSDVKGQSMAKRALEIAAAGGHNILFLGPPGTGKSMLAQRMPGIMPKMSIEQALQTAAVYSLTGKQLGLDTWRSRPFRAPHHTCSAVALVGGSSNPRPGEISLAHNGVLFLDELPEYERKVLDSLREPMETGQVTISRAAQQVDFPACFQLIAALNPSPTGCHTDKRASPDQVLRYLSKISGPFVDRIDLQIELPRLSTQELQSSRQEVTSEEIRNRVEAAFAVALNRQGKANARLTTREIETYCVLTPQVAQLLARATEKLNLSPRSYHRIIKVARTIADLAHRSDITVPDLKEALSYRAFERLLGQLTYS</sequence>
<protein>
    <submittedName>
        <fullName evidence="5">Competence protein ComM</fullName>
    </submittedName>
</protein>
<feature type="domain" description="AAA+ ATPase" evidence="4">
    <location>
        <begin position="213"/>
        <end position="391"/>
    </location>
</feature>
<dbReference type="InterPro" id="IPR025158">
    <property type="entry name" value="Mg_chelat-rel_C"/>
</dbReference>
<keyword evidence="3" id="KW-0067">ATP-binding</keyword>
<dbReference type="Proteomes" id="UP000033452">
    <property type="component" value="Unassembled WGS sequence"/>
</dbReference>
<dbReference type="PANTHER" id="PTHR32039">
    <property type="entry name" value="MAGNESIUM-CHELATASE SUBUNIT CHLI"/>
    <property type="match status" value="1"/>
</dbReference>